<gene>
    <name evidence="1" type="ORF">ABWT76_001835</name>
</gene>
<dbReference type="EMBL" id="CP159837">
    <property type="protein sequence ID" value="XCM38956.1"/>
    <property type="molecule type" value="Genomic_DNA"/>
</dbReference>
<dbReference type="Pfam" id="PF14424">
    <property type="entry name" value="Toxin-deaminase"/>
    <property type="match status" value="1"/>
</dbReference>
<dbReference type="RefSeq" id="WP_190879335.1">
    <property type="nucleotide sequence ID" value="NZ_CP159837.1"/>
</dbReference>
<sequence>MNEHYGNEGIPAEYQTIAEALRAQVQQVRQKHIPPRINKITAVPESDGNVAVARLEIFSNPKQIYWFEATSKKSPLNIPGENGGPPQWFHPRLDKALQGEYYNDAHAEYKLFNAIAAKIQESNLPHDLEGILYLYTERDTCSGCYLTGDEFNQRFPNIRVIIFYDRLYP</sequence>
<proteinExistence type="predicted"/>
<organism evidence="1">
    <name type="scientific">Planktothricoides raciborskii GIHE-MW2</name>
    <dbReference type="NCBI Taxonomy" id="2792601"/>
    <lineage>
        <taxon>Bacteria</taxon>
        <taxon>Bacillati</taxon>
        <taxon>Cyanobacteriota</taxon>
        <taxon>Cyanophyceae</taxon>
        <taxon>Oscillatoriophycideae</taxon>
        <taxon>Oscillatoriales</taxon>
        <taxon>Oscillatoriaceae</taxon>
        <taxon>Planktothricoides</taxon>
    </lineage>
</organism>
<dbReference type="AlphaFoldDB" id="A0AAU8JI84"/>
<accession>A0AAU8JI84</accession>
<protein>
    <submittedName>
        <fullName evidence="1">Deaminase domain-containing protein</fullName>
    </submittedName>
</protein>
<evidence type="ECO:0000313" key="1">
    <source>
        <dbReference type="EMBL" id="XCM38956.1"/>
    </source>
</evidence>
<name>A0AAU8JI84_9CYAN</name>
<dbReference type="InterPro" id="IPR032721">
    <property type="entry name" value="Toxin-deaminase"/>
</dbReference>
<reference evidence="1" key="1">
    <citation type="submission" date="2024-07" db="EMBL/GenBank/DDBJ databases">
        <authorList>
            <person name="Kim Y.J."/>
            <person name="Jeong J.Y."/>
        </authorList>
    </citation>
    <scope>NUCLEOTIDE SEQUENCE</scope>
    <source>
        <strain evidence="1">GIHE-MW2</strain>
    </source>
</reference>